<keyword evidence="1" id="KW-0732">Signal</keyword>
<dbReference type="PROSITE" id="PS51257">
    <property type="entry name" value="PROKAR_LIPOPROTEIN"/>
    <property type="match status" value="1"/>
</dbReference>
<accession>A0A443YU64</accession>
<evidence type="ECO:0000313" key="3">
    <source>
        <dbReference type="Proteomes" id="UP000284120"/>
    </source>
</evidence>
<reference evidence="2 3" key="1">
    <citation type="submission" date="2018-06" db="EMBL/GenBank/DDBJ databases">
        <title>Pedobacter endophyticus sp. nov., an endophytic bacterium isolated from a leaf of Triticum aestivum.</title>
        <authorList>
            <person name="Zhang L."/>
        </authorList>
    </citation>
    <scope>NUCLEOTIDE SEQUENCE [LARGE SCALE GENOMIC DNA]</scope>
    <source>
        <strain evidence="2 3">CM134L-2</strain>
    </source>
</reference>
<evidence type="ECO:0000313" key="2">
    <source>
        <dbReference type="EMBL" id="RWU07375.1"/>
    </source>
</evidence>
<dbReference type="Proteomes" id="UP000284120">
    <property type="component" value="Unassembled WGS sequence"/>
</dbReference>
<evidence type="ECO:0008006" key="4">
    <source>
        <dbReference type="Google" id="ProtNLM"/>
    </source>
</evidence>
<evidence type="ECO:0000256" key="1">
    <source>
        <dbReference type="SAM" id="SignalP"/>
    </source>
</evidence>
<name>A0A443YU64_9SPHI</name>
<comment type="caution">
    <text evidence="2">The sequence shown here is derived from an EMBL/GenBank/DDBJ whole genome shotgun (WGS) entry which is preliminary data.</text>
</comment>
<proteinExistence type="predicted"/>
<feature type="signal peptide" evidence="1">
    <location>
        <begin position="1"/>
        <end position="20"/>
    </location>
</feature>
<organism evidence="2 3">
    <name type="scientific">Pedobacter chitinilyticus</name>
    <dbReference type="NCBI Taxonomy" id="2233776"/>
    <lineage>
        <taxon>Bacteria</taxon>
        <taxon>Pseudomonadati</taxon>
        <taxon>Bacteroidota</taxon>
        <taxon>Sphingobacteriia</taxon>
        <taxon>Sphingobacteriales</taxon>
        <taxon>Sphingobacteriaceae</taxon>
        <taxon>Pedobacter</taxon>
    </lineage>
</organism>
<gene>
    <name evidence="2" type="ORF">DPV69_10295</name>
</gene>
<dbReference type="AlphaFoldDB" id="A0A443YU64"/>
<dbReference type="EMBL" id="SAYW01000003">
    <property type="protein sequence ID" value="RWU07375.1"/>
    <property type="molecule type" value="Genomic_DNA"/>
</dbReference>
<dbReference type="RefSeq" id="WP_113647286.1">
    <property type="nucleotide sequence ID" value="NZ_QMHN01000003.1"/>
</dbReference>
<keyword evidence="3" id="KW-1185">Reference proteome</keyword>
<sequence>MKLFILQLTTLGALFVLLFACSKDKNNNCYKVTTLSSACQGIAAQFSDQEVTDQNGKIVPNIVELLNVPQEFHKVETSFYTKFIDDEVAANKPVACPAVYEPYKIYLSTGTYKSSCENH</sequence>
<protein>
    <recommendedName>
        <fullName evidence="4">Lipoprotein</fullName>
    </recommendedName>
</protein>
<feature type="chain" id="PRO_5019107587" description="Lipoprotein" evidence="1">
    <location>
        <begin position="21"/>
        <end position="119"/>
    </location>
</feature>